<keyword evidence="2" id="KW-1133">Transmembrane helix</keyword>
<comment type="caution">
    <text evidence="3">The sequence shown here is derived from an EMBL/GenBank/DDBJ whole genome shotgun (WGS) entry which is preliminary data.</text>
</comment>
<evidence type="ECO:0000313" key="3">
    <source>
        <dbReference type="EMBL" id="HIY60721.1"/>
    </source>
</evidence>
<dbReference type="Proteomes" id="UP000824007">
    <property type="component" value="Unassembled WGS sequence"/>
</dbReference>
<proteinExistence type="predicted"/>
<dbReference type="EMBL" id="DXDD01000105">
    <property type="protein sequence ID" value="HIY60721.1"/>
    <property type="molecule type" value="Genomic_DNA"/>
</dbReference>
<reference evidence="3" key="1">
    <citation type="journal article" date="2021" name="PeerJ">
        <title>Extensive microbial diversity within the chicken gut microbiome revealed by metagenomics and culture.</title>
        <authorList>
            <person name="Gilroy R."/>
            <person name="Ravi A."/>
            <person name="Getino M."/>
            <person name="Pursley I."/>
            <person name="Horton D.L."/>
            <person name="Alikhan N.F."/>
            <person name="Baker D."/>
            <person name="Gharbi K."/>
            <person name="Hall N."/>
            <person name="Watson M."/>
            <person name="Adriaenssens E.M."/>
            <person name="Foster-Nyarko E."/>
            <person name="Jarju S."/>
            <person name="Secka A."/>
            <person name="Antonio M."/>
            <person name="Oren A."/>
            <person name="Chaudhuri R.R."/>
            <person name="La Ragione R."/>
            <person name="Hildebrand F."/>
            <person name="Pallen M.J."/>
        </authorList>
    </citation>
    <scope>NUCLEOTIDE SEQUENCE</scope>
    <source>
        <strain evidence="3">ChiSxjej3B15-24422</strain>
    </source>
</reference>
<reference evidence="3" key="2">
    <citation type="submission" date="2021-04" db="EMBL/GenBank/DDBJ databases">
        <authorList>
            <person name="Gilroy R."/>
        </authorList>
    </citation>
    <scope>NUCLEOTIDE SEQUENCE</scope>
    <source>
        <strain evidence="3">ChiSxjej3B15-24422</strain>
    </source>
</reference>
<organism evidence="3 4">
    <name type="scientific">Candidatus Eisenbergiella pullistercoris</name>
    <dbReference type="NCBI Taxonomy" id="2838555"/>
    <lineage>
        <taxon>Bacteria</taxon>
        <taxon>Bacillati</taxon>
        <taxon>Bacillota</taxon>
        <taxon>Clostridia</taxon>
        <taxon>Lachnospirales</taxon>
        <taxon>Lachnospiraceae</taxon>
        <taxon>Eisenbergiella</taxon>
    </lineage>
</organism>
<keyword evidence="2" id="KW-0472">Membrane</keyword>
<evidence type="ECO:0000313" key="4">
    <source>
        <dbReference type="Proteomes" id="UP000824007"/>
    </source>
</evidence>
<keyword evidence="2" id="KW-0812">Transmembrane</keyword>
<feature type="transmembrane region" description="Helical" evidence="2">
    <location>
        <begin position="32"/>
        <end position="52"/>
    </location>
</feature>
<name>A0A9D1YQ20_9FIRM</name>
<protein>
    <submittedName>
        <fullName evidence="3">Uncharacterized protein</fullName>
    </submittedName>
</protein>
<evidence type="ECO:0000256" key="1">
    <source>
        <dbReference type="SAM" id="MobiDB-lite"/>
    </source>
</evidence>
<gene>
    <name evidence="3" type="ORF">H9831_08600</name>
</gene>
<feature type="region of interest" description="Disordered" evidence="1">
    <location>
        <begin position="1"/>
        <end position="25"/>
    </location>
</feature>
<evidence type="ECO:0000256" key="2">
    <source>
        <dbReference type="SAM" id="Phobius"/>
    </source>
</evidence>
<sequence length="64" mass="7067">MGNSRTGKGKRTGGKRARSRAGSAEKRLAKKLDAMCLLISGAVIAVTAWLEYRDRRRNGPRPLR</sequence>
<feature type="compositionally biased region" description="Basic residues" evidence="1">
    <location>
        <begin position="7"/>
        <end position="19"/>
    </location>
</feature>
<dbReference type="AlphaFoldDB" id="A0A9D1YQ20"/>
<accession>A0A9D1YQ20</accession>